<dbReference type="Gene3D" id="1.20.140.70">
    <property type="entry name" value="Oligopeptidase f, N-terminal domain"/>
    <property type="match status" value="1"/>
</dbReference>
<evidence type="ECO:0000256" key="6">
    <source>
        <dbReference type="RuleBase" id="RU368091"/>
    </source>
</evidence>
<comment type="function">
    <text evidence="6">Has oligopeptidase activity and degrades a variety of small bioactive peptides.</text>
</comment>
<dbReference type="InterPro" id="IPR001567">
    <property type="entry name" value="Pept_M3A_M3B_dom"/>
</dbReference>
<dbReference type="NCBIfam" id="TIGR00181">
    <property type="entry name" value="pepF"/>
    <property type="match status" value="1"/>
</dbReference>
<keyword evidence="10" id="KW-1185">Reference proteome</keyword>
<feature type="domain" description="Oligopeptidase F N-terminal" evidence="8">
    <location>
        <begin position="119"/>
        <end position="187"/>
    </location>
</feature>
<dbReference type="SUPFAM" id="SSF55486">
    <property type="entry name" value="Metalloproteases ('zincins'), catalytic domain"/>
    <property type="match status" value="1"/>
</dbReference>
<evidence type="ECO:0000313" key="10">
    <source>
        <dbReference type="Proteomes" id="UP000316213"/>
    </source>
</evidence>
<proteinExistence type="inferred from homology"/>
<dbReference type="EC" id="3.4.24.-" evidence="6"/>
<accession>A0A5C5ZGQ9</accession>
<dbReference type="CDD" id="cd09608">
    <property type="entry name" value="M3B_PepF"/>
    <property type="match status" value="1"/>
</dbReference>
<dbReference type="PANTHER" id="PTHR11804">
    <property type="entry name" value="PROTEASE M3 THIMET OLIGOPEPTIDASE-RELATED"/>
    <property type="match status" value="1"/>
</dbReference>
<evidence type="ECO:0000256" key="3">
    <source>
        <dbReference type="ARBA" id="ARBA00022801"/>
    </source>
</evidence>
<dbReference type="Gene3D" id="1.10.287.830">
    <property type="entry name" value="putative peptidase helix hairpin domain like"/>
    <property type="match status" value="1"/>
</dbReference>
<dbReference type="Pfam" id="PF01432">
    <property type="entry name" value="Peptidase_M3"/>
    <property type="match status" value="1"/>
</dbReference>
<dbReference type="OrthoDB" id="9766487at2"/>
<dbReference type="InterPro" id="IPR004438">
    <property type="entry name" value="Peptidase_M3B"/>
</dbReference>
<evidence type="ECO:0000256" key="2">
    <source>
        <dbReference type="ARBA" id="ARBA00022723"/>
    </source>
</evidence>
<gene>
    <name evidence="9" type="primary">pepF1</name>
    <name evidence="9" type="ORF">Pla100_62410</name>
</gene>
<dbReference type="Proteomes" id="UP000316213">
    <property type="component" value="Unassembled WGS sequence"/>
</dbReference>
<dbReference type="InterPro" id="IPR045090">
    <property type="entry name" value="Pept_M3A_M3B"/>
</dbReference>
<name>A0A5C5ZGQ9_9BACT</name>
<dbReference type="Gene3D" id="1.10.1370.20">
    <property type="entry name" value="Oligoendopeptidase f, C-terminal domain"/>
    <property type="match status" value="1"/>
</dbReference>
<keyword evidence="4 6" id="KW-0862">Zinc</keyword>
<dbReference type="PANTHER" id="PTHR11804:SF84">
    <property type="entry name" value="SACCHAROLYSIN"/>
    <property type="match status" value="1"/>
</dbReference>
<dbReference type="GO" id="GO:0046872">
    <property type="term" value="F:metal ion binding"/>
    <property type="evidence" value="ECO:0007669"/>
    <property type="project" value="UniProtKB-UniRule"/>
</dbReference>
<dbReference type="GO" id="GO:0004222">
    <property type="term" value="F:metalloendopeptidase activity"/>
    <property type="evidence" value="ECO:0007669"/>
    <property type="project" value="UniProtKB-UniRule"/>
</dbReference>
<dbReference type="Pfam" id="PF08439">
    <property type="entry name" value="Peptidase_M3_N"/>
    <property type="match status" value="1"/>
</dbReference>
<sequence>MTASATTKLPSRNEVPEQDCWDLSSLYRTETDWQADFDKIAGQIERFETYQGRLGESADTLLEFLVFDLAFDRVAERLGTYAFLKTTEDQADSDHQARKLRFQNLAVKASQAASFVRPELLQISEEKMSEFLADPKLADFQLQLERIVRYRPHTLTDREERLLAMQGEMAGAAGNAFRQLNDADLKFGELTDHEGRTIELGHATLSQFLQSPDRGVRKAAFDQYYTVFDDHRNTLAATLAGSIHRDVYYARARNYASSLESSLFHDNVPTSVYDNLISAVRDSLPAVHHYFDVRRRKMGLSDIHHYDTYVPILSDVKKHHTWDEAVEVILESLQPLGSEYVGALETGLRGRWSDRYPNRGKQSGAFSCGSYDADPFILMNFKEEVLNDVFTLTHEAGHSMHSWYSASHQPFQYYNYTIFVAEVASTFNEQLLTQHMLERAQDDTERAYLINNELDSLRATVVRQTMFAEFEKITHEMAEAGEPLTVASMRAAYRELLNAYFGPEFAVDEALELECFRIPHFYRAFYVYKYATGLSAAVALSRRVLSGGQAELDDYLSFLKGGCSQDPLDLLRGAGVDMTQPDAVKTTLDHFADLTRQLDELI</sequence>
<organism evidence="9 10">
    <name type="scientific">Neorhodopirellula pilleata</name>
    <dbReference type="NCBI Taxonomy" id="2714738"/>
    <lineage>
        <taxon>Bacteria</taxon>
        <taxon>Pseudomonadati</taxon>
        <taxon>Planctomycetota</taxon>
        <taxon>Planctomycetia</taxon>
        <taxon>Pirellulales</taxon>
        <taxon>Pirellulaceae</taxon>
        <taxon>Neorhodopirellula</taxon>
    </lineage>
</organism>
<protein>
    <recommendedName>
        <fullName evidence="6">Oligopeptidase F</fullName>
        <ecNumber evidence="6">3.4.24.-</ecNumber>
    </recommendedName>
</protein>
<evidence type="ECO:0000259" key="7">
    <source>
        <dbReference type="Pfam" id="PF01432"/>
    </source>
</evidence>
<keyword evidence="1 6" id="KW-0645">Protease</keyword>
<dbReference type="AlphaFoldDB" id="A0A5C5ZGQ9"/>
<reference evidence="9 10" key="1">
    <citation type="submission" date="2019-02" db="EMBL/GenBank/DDBJ databases">
        <title>Deep-cultivation of Planctomycetes and their phenomic and genomic characterization uncovers novel biology.</title>
        <authorList>
            <person name="Wiegand S."/>
            <person name="Jogler M."/>
            <person name="Boedeker C."/>
            <person name="Pinto D."/>
            <person name="Vollmers J."/>
            <person name="Rivas-Marin E."/>
            <person name="Kohn T."/>
            <person name="Peeters S.H."/>
            <person name="Heuer A."/>
            <person name="Rast P."/>
            <person name="Oberbeckmann S."/>
            <person name="Bunk B."/>
            <person name="Jeske O."/>
            <person name="Meyerdierks A."/>
            <person name="Storesund J.E."/>
            <person name="Kallscheuer N."/>
            <person name="Luecker S."/>
            <person name="Lage O.M."/>
            <person name="Pohl T."/>
            <person name="Merkel B.J."/>
            <person name="Hornburger P."/>
            <person name="Mueller R.-W."/>
            <person name="Bruemmer F."/>
            <person name="Labrenz M."/>
            <person name="Spormann A.M."/>
            <person name="Op Den Camp H."/>
            <person name="Overmann J."/>
            <person name="Amann R."/>
            <person name="Jetten M.S.M."/>
            <person name="Mascher T."/>
            <person name="Medema M.H."/>
            <person name="Devos D.P."/>
            <person name="Kaster A.-K."/>
            <person name="Ovreas L."/>
            <person name="Rohde M."/>
            <person name="Galperin M.Y."/>
            <person name="Jogler C."/>
        </authorList>
    </citation>
    <scope>NUCLEOTIDE SEQUENCE [LARGE SCALE GENOMIC DNA]</scope>
    <source>
        <strain evidence="9 10">Pla100</strain>
    </source>
</reference>
<keyword evidence="5 6" id="KW-0482">Metalloprotease</keyword>
<comment type="caution">
    <text evidence="9">The sequence shown here is derived from an EMBL/GenBank/DDBJ whole genome shotgun (WGS) entry which is preliminary data.</text>
</comment>
<comment type="similarity">
    <text evidence="6">Belongs to the peptidase M3B family.</text>
</comment>
<dbReference type="GO" id="GO:0006508">
    <property type="term" value="P:proteolysis"/>
    <property type="evidence" value="ECO:0007669"/>
    <property type="project" value="UniProtKB-KW"/>
</dbReference>
<evidence type="ECO:0000259" key="8">
    <source>
        <dbReference type="Pfam" id="PF08439"/>
    </source>
</evidence>
<keyword evidence="2 6" id="KW-0479">Metal-binding</keyword>
<keyword evidence="3 6" id="KW-0378">Hydrolase</keyword>
<comment type="cofactor">
    <cofactor evidence="6">
        <name>Zn(2+)</name>
        <dbReference type="ChEBI" id="CHEBI:29105"/>
    </cofactor>
    <text evidence="6">Binds 1 zinc ion.</text>
</comment>
<evidence type="ECO:0000256" key="5">
    <source>
        <dbReference type="ARBA" id="ARBA00023049"/>
    </source>
</evidence>
<feature type="domain" description="Peptidase M3A/M3B catalytic" evidence="7">
    <location>
        <begin position="208"/>
        <end position="587"/>
    </location>
</feature>
<dbReference type="InterPro" id="IPR042088">
    <property type="entry name" value="OligoPept_F_C"/>
</dbReference>
<dbReference type="EMBL" id="SJPM01000046">
    <property type="protein sequence ID" value="TWT86051.1"/>
    <property type="molecule type" value="Genomic_DNA"/>
</dbReference>
<evidence type="ECO:0000313" key="9">
    <source>
        <dbReference type="EMBL" id="TWT86051.1"/>
    </source>
</evidence>
<dbReference type="GO" id="GO:0006518">
    <property type="term" value="P:peptide metabolic process"/>
    <property type="evidence" value="ECO:0007669"/>
    <property type="project" value="TreeGrafter"/>
</dbReference>
<dbReference type="InterPro" id="IPR013647">
    <property type="entry name" value="OligopepF_N_dom"/>
</dbReference>
<evidence type="ECO:0000256" key="4">
    <source>
        <dbReference type="ARBA" id="ARBA00022833"/>
    </source>
</evidence>
<evidence type="ECO:0000256" key="1">
    <source>
        <dbReference type="ARBA" id="ARBA00022670"/>
    </source>
</evidence>
<dbReference type="RefSeq" id="WP_146582952.1">
    <property type="nucleotide sequence ID" value="NZ_SJPM01000046.1"/>
</dbReference>